<evidence type="ECO:0000256" key="3">
    <source>
        <dbReference type="ARBA" id="ARBA00022692"/>
    </source>
</evidence>
<feature type="transmembrane region" description="Helical" evidence="6">
    <location>
        <begin position="283"/>
        <end position="302"/>
    </location>
</feature>
<comment type="subcellular location">
    <subcellularLocation>
        <location evidence="1">Cell membrane</location>
        <topology evidence="1">Multi-pass membrane protein</topology>
    </subcellularLocation>
</comment>
<sequence length="441" mass="47548">MQRITSLARRACCWISPCTRCCRAGDMLMSECTLALSSRNARLLIFARGASDFGAFLNMVALATYVYWLSQSVVFVSVFLACRVAGGVFASLFGVIFFRRFIGRGPLAALDVFRALLLAPLLFLLPAHQLTILPFIAFGIGAANSLFAIGINSQLPTWIAHSQRVATNAWLTSAAATGAVFGSLVSGLLIAGGGFEAVLVANIVTYLIAACLILPLRALYSAAPAQRRPLSEEWRELTKGLRSSPVLAGMLLVTMLDTLGSAAHNVGFPVLSEYISPDVAKTVMGYLLAVWACGKFVGARVASRLLRNRGNQGMELLFLAGVALMSSAFILTFQQTELWIALLVVIWAGLGDGVAEVALISRAQREPDSLRLPLFSLLTLIQMAGFGVGMLLVGPFYVTWPPAKVIVLFHGLPLTAVLAVAIWLYCRRRTALLKIHQSRVL</sequence>
<dbReference type="AlphaFoldDB" id="A0A3M3F8W8"/>
<feature type="transmembrane region" description="Helical" evidence="6">
    <location>
        <begin position="372"/>
        <end position="393"/>
    </location>
</feature>
<feature type="transmembrane region" description="Helical" evidence="6">
    <location>
        <begin position="105"/>
        <end position="125"/>
    </location>
</feature>
<evidence type="ECO:0000256" key="5">
    <source>
        <dbReference type="ARBA" id="ARBA00023136"/>
    </source>
</evidence>
<evidence type="ECO:0000256" key="6">
    <source>
        <dbReference type="SAM" id="Phobius"/>
    </source>
</evidence>
<feature type="transmembrane region" description="Helical" evidence="6">
    <location>
        <begin position="197"/>
        <end position="220"/>
    </location>
</feature>
<keyword evidence="2" id="KW-1003">Cell membrane</keyword>
<evidence type="ECO:0000256" key="4">
    <source>
        <dbReference type="ARBA" id="ARBA00022989"/>
    </source>
</evidence>
<gene>
    <name evidence="7" type="ORF">ALQ74_05239</name>
</gene>
<accession>A0A3M3F8W8</accession>
<dbReference type="InterPro" id="IPR036259">
    <property type="entry name" value="MFS_trans_sf"/>
</dbReference>
<evidence type="ECO:0000313" key="8">
    <source>
        <dbReference type="Proteomes" id="UP000279057"/>
    </source>
</evidence>
<feature type="transmembrane region" description="Helical" evidence="6">
    <location>
        <begin position="314"/>
        <end position="333"/>
    </location>
</feature>
<dbReference type="PANTHER" id="PTHR23513">
    <property type="entry name" value="INTEGRAL MEMBRANE EFFLUX PROTEIN-RELATED"/>
    <property type="match status" value="1"/>
</dbReference>
<evidence type="ECO:0000256" key="1">
    <source>
        <dbReference type="ARBA" id="ARBA00004651"/>
    </source>
</evidence>
<dbReference type="Gene3D" id="1.20.1250.20">
    <property type="entry name" value="MFS general substrate transporter like domains"/>
    <property type="match status" value="1"/>
</dbReference>
<dbReference type="EMBL" id="RBOM01000342">
    <property type="protein sequence ID" value="RMM57746.1"/>
    <property type="molecule type" value="Genomic_DNA"/>
</dbReference>
<dbReference type="SUPFAM" id="SSF103473">
    <property type="entry name" value="MFS general substrate transporter"/>
    <property type="match status" value="1"/>
</dbReference>
<dbReference type="Pfam" id="PF07690">
    <property type="entry name" value="MFS_1"/>
    <property type="match status" value="1"/>
</dbReference>
<feature type="transmembrane region" description="Helical" evidence="6">
    <location>
        <begin position="45"/>
        <end position="68"/>
    </location>
</feature>
<protein>
    <submittedName>
        <fullName evidence="7">Major facilitator family transporter</fullName>
    </submittedName>
</protein>
<name>A0A3M3F8W8_PSESG</name>
<feature type="transmembrane region" description="Helical" evidence="6">
    <location>
        <begin position="405"/>
        <end position="426"/>
    </location>
</feature>
<dbReference type="GO" id="GO:0005886">
    <property type="term" value="C:plasma membrane"/>
    <property type="evidence" value="ECO:0007669"/>
    <property type="project" value="UniProtKB-SubCell"/>
</dbReference>
<feature type="transmembrane region" description="Helical" evidence="6">
    <location>
        <begin position="241"/>
        <end position="263"/>
    </location>
</feature>
<keyword evidence="3 6" id="KW-0812">Transmembrane</keyword>
<keyword evidence="5 6" id="KW-0472">Membrane</keyword>
<organism evidence="7 8">
    <name type="scientific">Pseudomonas savastanoi pv. glycinea</name>
    <name type="common">Pseudomonas syringae pv. glycinea</name>
    <dbReference type="NCBI Taxonomy" id="318"/>
    <lineage>
        <taxon>Bacteria</taxon>
        <taxon>Pseudomonadati</taxon>
        <taxon>Pseudomonadota</taxon>
        <taxon>Gammaproteobacteria</taxon>
        <taxon>Pseudomonadales</taxon>
        <taxon>Pseudomonadaceae</taxon>
        <taxon>Pseudomonas</taxon>
    </lineage>
</organism>
<dbReference type="InterPro" id="IPR011701">
    <property type="entry name" value="MFS"/>
</dbReference>
<feature type="transmembrane region" description="Helical" evidence="6">
    <location>
        <begin position="74"/>
        <end position="98"/>
    </location>
</feature>
<feature type="transmembrane region" description="Helical" evidence="6">
    <location>
        <begin position="339"/>
        <end position="360"/>
    </location>
</feature>
<dbReference type="GO" id="GO:0022857">
    <property type="term" value="F:transmembrane transporter activity"/>
    <property type="evidence" value="ECO:0007669"/>
    <property type="project" value="InterPro"/>
</dbReference>
<dbReference type="PANTHER" id="PTHR23513:SF6">
    <property type="entry name" value="MAJOR FACILITATOR SUPERFAMILY ASSOCIATED DOMAIN-CONTAINING PROTEIN"/>
    <property type="match status" value="1"/>
</dbReference>
<comment type="caution">
    <text evidence="7">The sequence shown here is derived from an EMBL/GenBank/DDBJ whole genome shotgun (WGS) entry which is preliminary data.</text>
</comment>
<reference evidence="7 8" key="1">
    <citation type="submission" date="2018-08" db="EMBL/GenBank/DDBJ databases">
        <title>Recombination of ecologically and evolutionarily significant loci maintains genetic cohesion in the Pseudomonas syringae species complex.</title>
        <authorList>
            <person name="Dillon M."/>
            <person name="Thakur S."/>
            <person name="Almeida R.N.D."/>
            <person name="Weir B.S."/>
            <person name="Guttman D.S."/>
        </authorList>
    </citation>
    <scope>NUCLEOTIDE SEQUENCE [LARGE SCALE GENOMIC DNA]</scope>
    <source>
        <strain evidence="7 8">ICMP 4332</strain>
    </source>
</reference>
<evidence type="ECO:0000256" key="2">
    <source>
        <dbReference type="ARBA" id="ARBA00022475"/>
    </source>
</evidence>
<feature type="transmembrane region" description="Helical" evidence="6">
    <location>
        <begin position="170"/>
        <end position="191"/>
    </location>
</feature>
<proteinExistence type="predicted"/>
<feature type="transmembrane region" description="Helical" evidence="6">
    <location>
        <begin position="131"/>
        <end position="149"/>
    </location>
</feature>
<dbReference type="Proteomes" id="UP000279057">
    <property type="component" value="Unassembled WGS sequence"/>
</dbReference>
<keyword evidence="4 6" id="KW-1133">Transmembrane helix</keyword>
<evidence type="ECO:0000313" key="7">
    <source>
        <dbReference type="EMBL" id="RMM57746.1"/>
    </source>
</evidence>